<feature type="region of interest" description="Disordered" evidence="8">
    <location>
        <begin position="513"/>
        <end position="558"/>
    </location>
</feature>
<feature type="domain" description="Autophagy protein ATG17-like" evidence="9">
    <location>
        <begin position="85"/>
        <end position="461"/>
    </location>
</feature>
<dbReference type="GO" id="GO:1990316">
    <property type="term" value="C:Atg1/ULK1 kinase complex"/>
    <property type="evidence" value="ECO:0007669"/>
    <property type="project" value="TreeGrafter"/>
</dbReference>
<evidence type="ECO:0000259" key="10">
    <source>
        <dbReference type="Pfam" id="PF10377"/>
    </source>
</evidence>
<dbReference type="GO" id="GO:0000045">
    <property type="term" value="P:autophagosome assembly"/>
    <property type="evidence" value="ECO:0007669"/>
    <property type="project" value="UniProtKB-UniRule"/>
</dbReference>
<evidence type="ECO:0000313" key="11">
    <source>
        <dbReference type="EMBL" id="KAF7727328.1"/>
    </source>
</evidence>
<dbReference type="GO" id="GO:0005774">
    <property type="term" value="C:vacuolar membrane"/>
    <property type="evidence" value="ECO:0007669"/>
    <property type="project" value="UniProtKB-SubCell"/>
</dbReference>
<dbReference type="InterPro" id="IPR040040">
    <property type="entry name" value="ATG11"/>
</dbReference>
<feature type="compositionally biased region" description="Low complexity" evidence="8">
    <location>
        <begin position="1279"/>
        <end position="1289"/>
    </location>
</feature>
<feature type="coiled-coil region" evidence="7">
    <location>
        <begin position="623"/>
        <end position="657"/>
    </location>
</feature>
<dbReference type="InterPro" id="IPR045326">
    <property type="entry name" value="ATG17-like_dom"/>
</dbReference>
<gene>
    <name evidence="11" type="primary">ATG11</name>
    <name evidence="11" type="ORF">EC973_007637</name>
</gene>
<dbReference type="OrthoDB" id="447953at2759"/>
<dbReference type="GO" id="GO:0015031">
    <property type="term" value="P:protein transport"/>
    <property type="evidence" value="ECO:0007669"/>
    <property type="project" value="UniProtKB-KW"/>
</dbReference>
<dbReference type="InterPro" id="IPR019460">
    <property type="entry name" value="Atg11_C"/>
</dbReference>
<dbReference type="GO" id="GO:0000422">
    <property type="term" value="P:autophagy of mitochondrion"/>
    <property type="evidence" value="ECO:0007669"/>
    <property type="project" value="TreeGrafter"/>
</dbReference>
<feature type="compositionally biased region" description="Polar residues" evidence="8">
    <location>
        <begin position="1375"/>
        <end position="1384"/>
    </location>
</feature>
<feature type="region of interest" description="Disordered" evidence="8">
    <location>
        <begin position="1263"/>
        <end position="1310"/>
    </location>
</feature>
<evidence type="ECO:0000256" key="1">
    <source>
        <dbReference type="ARBA" id="ARBA00009729"/>
    </source>
</evidence>
<evidence type="ECO:0000256" key="4">
    <source>
        <dbReference type="ARBA" id="ARBA00023006"/>
    </source>
</evidence>
<evidence type="ECO:0000313" key="12">
    <source>
        <dbReference type="Proteomes" id="UP000605846"/>
    </source>
</evidence>
<feature type="domain" description="Autophagy-related protein 11 C-terminal" evidence="10">
    <location>
        <begin position="1131"/>
        <end position="1257"/>
    </location>
</feature>
<dbReference type="GO" id="GO:0034727">
    <property type="term" value="P:piecemeal microautophagy of the nucleus"/>
    <property type="evidence" value="ECO:0007669"/>
    <property type="project" value="TreeGrafter"/>
</dbReference>
<comment type="subcellular location">
    <subcellularLocation>
        <location evidence="6">Preautophagosomal structure membrane</location>
        <topology evidence="6">Peripheral membrane protein</topology>
    </subcellularLocation>
    <subcellularLocation>
        <location evidence="6">Vacuole membrane</location>
        <topology evidence="6">Peripheral membrane protein</topology>
    </subcellularLocation>
    <text evidence="6">During pexophagy, accumulates in the vacuolar membrane region, where the peroxisomes contact the vacuole.</text>
</comment>
<keyword evidence="2 6" id="KW-0813">Transport</keyword>
<dbReference type="GO" id="GO:0061709">
    <property type="term" value="P:reticulophagy"/>
    <property type="evidence" value="ECO:0007669"/>
    <property type="project" value="TreeGrafter"/>
</dbReference>
<evidence type="ECO:0000256" key="5">
    <source>
        <dbReference type="ARBA" id="ARBA00023054"/>
    </source>
</evidence>
<keyword evidence="4 6" id="KW-0072">Autophagy</keyword>
<evidence type="ECO:0000256" key="7">
    <source>
        <dbReference type="SAM" id="Coils"/>
    </source>
</evidence>
<comment type="subunit">
    <text evidence="6">Homodimer.</text>
</comment>
<evidence type="ECO:0000259" key="9">
    <source>
        <dbReference type="Pfam" id="PF04108"/>
    </source>
</evidence>
<feature type="region of interest" description="Disordered" evidence="8">
    <location>
        <begin position="875"/>
        <end position="896"/>
    </location>
</feature>
<dbReference type="Pfam" id="PF10377">
    <property type="entry name" value="ATG11"/>
    <property type="match status" value="1"/>
</dbReference>
<keyword evidence="3 6" id="KW-0653">Protein transport</keyword>
<feature type="region of interest" description="Disordered" evidence="8">
    <location>
        <begin position="673"/>
        <end position="697"/>
    </location>
</feature>
<keyword evidence="5 7" id="KW-0175">Coiled coil</keyword>
<proteinExistence type="inferred from homology"/>
<evidence type="ECO:0000256" key="6">
    <source>
        <dbReference type="RuleBase" id="RU367075"/>
    </source>
</evidence>
<keyword evidence="6" id="KW-0472">Membrane</keyword>
<feature type="compositionally biased region" description="Polar residues" evidence="8">
    <location>
        <begin position="1297"/>
        <end position="1307"/>
    </location>
</feature>
<dbReference type="GO" id="GO:0060090">
    <property type="term" value="F:molecular adaptor activity"/>
    <property type="evidence" value="ECO:0007669"/>
    <property type="project" value="TreeGrafter"/>
</dbReference>
<feature type="compositionally biased region" description="Polar residues" evidence="8">
    <location>
        <begin position="513"/>
        <end position="555"/>
    </location>
</feature>
<comment type="caution">
    <text evidence="11">The sequence shown here is derived from an EMBL/GenBank/DDBJ whole genome shotgun (WGS) entry which is preliminary data.</text>
</comment>
<evidence type="ECO:0000256" key="3">
    <source>
        <dbReference type="ARBA" id="ARBA00022927"/>
    </source>
</evidence>
<dbReference type="PANTHER" id="PTHR13222">
    <property type="entry name" value="RB1-INDUCIBLE COILED-COIL"/>
    <property type="match status" value="1"/>
</dbReference>
<feature type="coiled-coil region" evidence="7">
    <location>
        <begin position="208"/>
        <end position="235"/>
    </location>
</feature>
<dbReference type="GO" id="GO:1903599">
    <property type="term" value="P:positive regulation of autophagy of mitochondrion"/>
    <property type="evidence" value="ECO:0007669"/>
    <property type="project" value="UniProtKB-UniRule"/>
</dbReference>
<evidence type="ECO:0000256" key="8">
    <source>
        <dbReference type="SAM" id="MobiDB-lite"/>
    </source>
</evidence>
<feature type="region of interest" description="Disordered" evidence="8">
    <location>
        <begin position="1351"/>
        <end position="1391"/>
    </location>
</feature>
<feature type="compositionally biased region" description="Low complexity" evidence="8">
    <location>
        <begin position="1360"/>
        <end position="1374"/>
    </location>
</feature>
<feature type="coiled-coil region" evidence="7">
    <location>
        <begin position="705"/>
        <end position="856"/>
    </location>
</feature>
<feature type="compositionally biased region" description="Basic residues" evidence="8">
    <location>
        <begin position="1263"/>
        <end position="1274"/>
    </location>
</feature>
<dbReference type="PANTHER" id="PTHR13222:SF1">
    <property type="entry name" value="RB1-INDUCIBLE COILED-COIL PROTEIN 1"/>
    <property type="match status" value="1"/>
</dbReference>
<dbReference type="GO" id="GO:0019901">
    <property type="term" value="F:protein kinase binding"/>
    <property type="evidence" value="ECO:0007669"/>
    <property type="project" value="TreeGrafter"/>
</dbReference>
<dbReference type="GO" id="GO:0034517">
    <property type="term" value="P:ribophagy"/>
    <property type="evidence" value="ECO:0007669"/>
    <property type="project" value="TreeGrafter"/>
</dbReference>
<keyword evidence="6" id="KW-0926">Vacuole</keyword>
<comment type="function">
    <text evidence="6">Involved in cytoplasm to vacuole transport (Cvt), pexophagy, mitophagy and nucleophagy. Recruits mitochondria for their selective degradation via autophagy (mitophagy) during starvation. Works as scaffold proteins that recruit ATG proteins to the pre-autophagosome (PAS), the site of vesicle/autophagosome formation. Required for the Cvt vesicles completion.</text>
</comment>
<dbReference type="Pfam" id="PF04108">
    <property type="entry name" value="ATG17_like"/>
    <property type="match status" value="1"/>
</dbReference>
<dbReference type="Proteomes" id="UP000605846">
    <property type="component" value="Unassembled WGS sequence"/>
</dbReference>
<name>A0A8H7BUQ0_9FUNG</name>
<keyword evidence="12" id="KW-1185">Reference proteome</keyword>
<dbReference type="EMBL" id="JABAYA010000059">
    <property type="protein sequence ID" value="KAF7727328.1"/>
    <property type="molecule type" value="Genomic_DNA"/>
</dbReference>
<comment type="similarity">
    <text evidence="1 6">Belongs to the ATG11 family.</text>
</comment>
<organism evidence="11 12">
    <name type="scientific">Apophysomyces ossiformis</name>
    <dbReference type="NCBI Taxonomy" id="679940"/>
    <lineage>
        <taxon>Eukaryota</taxon>
        <taxon>Fungi</taxon>
        <taxon>Fungi incertae sedis</taxon>
        <taxon>Mucoromycota</taxon>
        <taxon>Mucoromycotina</taxon>
        <taxon>Mucoromycetes</taxon>
        <taxon>Mucorales</taxon>
        <taxon>Mucorineae</taxon>
        <taxon>Mucoraceae</taxon>
        <taxon>Apophysomyces</taxon>
    </lineage>
</organism>
<evidence type="ECO:0000256" key="2">
    <source>
        <dbReference type="ARBA" id="ARBA00022448"/>
    </source>
</evidence>
<feature type="coiled-coil region" evidence="7">
    <location>
        <begin position="1013"/>
        <end position="1065"/>
    </location>
</feature>
<dbReference type="GO" id="GO:0034045">
    <property type="term" value="C:phagophore assembly site membrane"/>
    <property type="evidence" value="ECO:0007669"/>
    <property type="project" value="UniProtKB-SubCell"/>
</dbReference>
<feature type="compositionally biased region" description="Polar residues" evidence="8">
    <location>
        <begin position="679"/>
        <end position="697"/>
    </location>
</feature>
<sequence>MTSYGTQVKQEQLQEVMEATGQANATPEEIATLLDVEMPSLEPKIQKLDVAVLLQNSRIATFHSELTLSQTCDRHLSIFTKFDSYSQSLITAATAHTQLAKAIVEEQKSQSMALNVAMTNLESHCRAMNQDIQSFSIRAEKELAKQSALVAAVGVDLDIVRRIQIHESIRNSIWVDTATKGKARLIDFIDEQRILQVKNNTADICDFLTSELRDLQSLASDLKQYEEDLQCQIAEDHNLQLLDTTLADIQEMQTKSQFVRDRINRDLGRIYSKIAELLRVPLSSLFSSLSLSTSQGRNSPVLASQGSYASSATMTSHAKKTLEAFNNLSEIHVNDYLPKLYNYETNIRQKVTDLTSIKRHAIEQFLKNMNIISQLQSEIAAVAPRLERANKRLADFKAKNNPRDLESAREILFAYGALMIEVVRRKEYITILIESSNTIADLLARYRTQEEKRREFFRQDISPSLPFKIQNVGDAPPHCEITTVNNNNEDLTDIERADVVALITLLSQYYSGSRSQGASDASGTRSVANQKRSDSLRSPSPLTKVTKASSIMSKSMSRRTIGRDIRGEKILNLLTTMNSQLDGLKLEFLKALESAFFVEGAPRLRFNNLPWAGQERDSASVASSEQEYQLQQKSKALSDAEEQLKVYETRIHSLEKVLQQNFKSSMTMAQAGDAKRASVSDQYQLSPRSGSNTSSAYSVVDEDAIKQKSDQMDDTKLKLTMAERKLQALTKERSTMQEEIERWKDEAKKRDATIEELGLQLTQEQEKVAQSENEKEDMRFQIHELEQMLEDERHTYEENRKSLLKEAQIKDNLADIRIASVEEDWRDKLDSLQKALEDERRANEELREAHADEIKKIHASYDARIQDIRTEEHGKRLKEEQRWTDEQEALSKEKEALNEEKEKISSDLEEISKQFIQLQKSSENEISQLRERLQQMEREMDDSEQARTEIKHKLSQTRDMVARAEADWMEKHEALEKIMKEQEVIQKTVADLMSQFTGRANSAEEDQDVLGMLDVFKQRLESYTRQANDAQEYAIQSLATLEQDYVQLKQELDVLNEERAEWQSLSNQMADKLEQFRKAILYELTHQLQLPVDEEEAGAMSKKITIGEDCANAWNEIVQTLNVIDADKFVNRVRKKVKEAHELTRRWHKEYKEVKEKTSKLERSMHEKIAFRNFKVGDVALFLPTRNSTGNPWAAFNINAPHYFLKVTGNVAEQMRTREWIVARIVSISEHIVDAADPGSNPFGLMEGIKFYELEVEHWRSSHSKLSKSQRRSHDKSSKSVSDSNNNNSNHDENIQRKASTSSTSSDAFHRRHSLTQAVGVSHDTGLASISQERSKRDKLSASVADLPLWSSSQAHSQPHYSLSRSSSNIIHSYTPSSSSQAQVGNPRECY</sequence>
<protein>
    <recommendedName>
        <fullName evidence="6">Autophagy-related protein 11</fullName>
    </recommendedName>
</protein>
<reference evidence="11" key="1">
    <citation type="submission" date="2020-01" db="EMBL/GenBank/DDBJ databases">
        <title>Genome Sequencing of Three Apophysomyces-Like Fungal Strains Confirms a Novel Fungal Genus in the Mucoromycota with divergent Burkholderia-like Endosymbiotic Bacteria.</title>
        <authorList>
            <person name="Stajich J.E."/>
            <person name="Macias A.M."/>
            <person name="Carter-House D."/>
            <person name="Lovett B."/>
            <person name="Kasson L.R."/>
            <person name="Berry K."/>
            <person name="Grigoriev I."/>
            <person name="Chang Y."/>
            <person name="Spatafora J."/>
            <person name="Kasson M.T."/>
        </authorList>
    </citation>
    <scope>NUCLEOTIDE SEQUENCE</scope>
    <source>
        <strain evidence="11">NRRL A-21654</strain>
    </source>
</reference>
<accession>A0A8H7BUQ0</accession>